<comment type="subcellular location">
    <subcellularLocation>
        <location evidence="7">Cytoplasm</location>
        <location evidence="7">Nucleoid</location>
    </subcellularLocation>
</comment>
<dbReference type="EMBL" id="PZKG01000080">
    <property type="protein sequence ID" value="PTE20826.1"/>
    <property type="molecule type" value="Genomic_DNA"/>
</dbReference>
<comment type="similarity">
    <text evidence="7">Belongs to the MraZ family.</text>
</comment>
<sequence>MSEAFRGEFNQKVDAKARVSIPAPFRRILEAGDPSFTSGSRPRFVIVYGGDNRDYLECYTVAEMGRVETKIARLPMGSPQRRYLERNMITLSLMVEIDDDGRIVLPQKGRDKLGVSSEEMKEGLEAVFAGTLNKFQIWKGATYEAELAKHAAAEADVLPEGADMLSLLPDDFEV</sequence>
<gene>
    <name evidence="7" type="primary">mraZ</name>
    <name evidence="9" type="ORF">C5F48_15380</name>
</gene>
<dbReference type="InterPro" id="IPR020603">
    <property type="entry name" value="MraZ_dom"/>
</dbReference>
<dbReference type="InterPro" id="IPR035642">
    <property type="entry name" value="MraZ_N"/>
</dbReference>
<reference evidence="9 10" key="1">
    <citation type="submission" date="2018-03" db="EMBL/GenBank/DDBJ databases">
        <title>Cereibacter changlensis.</title>
        <authorList>
            <person name="Meyer T.E."/>
            <person name="Miller S."/>
            <person name="Lodha T."/>
            <person name="Gandham S."/>
            <person name="Chintalapati S."/>
            <person name="Chintalapati V.R."/>
        </authorList>
    </citation>
    <scope>NUCLEOTIDE SEQUENCE [LARGE SCALE GENOMIC DNA]</scope>
    <source>
        <strain evidence="9 10">JA139</strain>
    </source>
</reference>
<evidence type="ECO:0000256" key="3">
    <source>
        <dbReference type="ARBA" id="ARBA00022737"/>
    </source>
</evidence>
<name>A0A2T4JSH2_9RHOB</name>
<dbReference type="InterPro" id="IPR038619">
    <property type="entry name" value="MraZ_sf"/>
</dbReference>
<keyword evidence="6 7" id="KW-0804">Transcription</keyword>
<evidence type="ECO:0000256" key="5">
    <source>
        <dbReference type="ARBA" id="ARBA00023125"/>
    </source>
</evidence>
<comment type="subunit">
    <text evidence="7">Forms oligomers.</text>
</comment>
<proteinExistence type="inferred from homology"/>
<dbReference type="GO" id="GO:0005737">
    <property type="term" value="C:cytoplasm"/>
    <property type="evidence" value="ECO:0007669"/>
    <property type="project" value="UniProtKB-UniRule"/>
</dbReference>
<dbReference type="PANTHER" id="PTHR34701">
    <property type="entry name" value="TRANSCRIPTIONAL REGULATOR MRAZ"/>
    <property type="match status" value="1"/>
</dbReference>
<dbReference type="GO" id="GO:2000143">
    <property type="term" value="P:negative regulation of DNA-templated transcription initiation"/>
    <property type="evidence" value="ECO:0007669"/>
    <property type="project" value="TreeGrafter"/>
</dbReference>
<dbReference type="CDD" id="cd16320">
    <property type="entry name" value="MraZ_N"/>
    <property type="match status" value="1"/>
</dbReference>
<keyword evidence="5 7" id="KW-0238">DNA-binding</keyword>
<dbReference type="Pfam" id="PF02381">
    <property type="entry name" value="MraZ"/>
    <property type="match status" value="1"/>
</dbReference>
<dbReference type="InterPro" id="IPR037914">
    <property type="entry name" value="SpoVT-AbrB_sf"/>
</dbReference>
<protein>
    <recommendedName>
        <fullName evidence="1 7">Transcriptional regulator MraZ</fullName>
    </recommendedName>
</protein>
<dbReference type="GO" id="GO:0000976">
    <property type="term" value="F:transcription cis-regulatory region binding"/>
    <property type="evidence" value="ECO:0007669"/>
    <property type="project" value="TreeGrafter"/>
</dbReference>
<dbReference type="InterPro" id="IPR035644">
    <property type="entry name" value="MraZ_C"/>
</dbReference>
<dbReference type="PROSITE" id="PS51740">
    <property type="entry name" value="SPOVT_ABRB"/>
    <property type="match status" value="2"/>
</dbReference>
<dbReference type="RefSeq" id="WP_107664773.1">
    <property type="nucleotide sequence ID" value="NZ_PZKG01000080.1"/>
</dbReference>
<dbReference type="PANTHER" id="PTHR34701:SF1">
    <property type="entry name" value="TRANSCRIPTIONAL REGULATOR MRAZ"/>
    <property type="match status" value="1"/>
</dbReference>
<dbReference type="GO" id="GO:0003700">
    <property type="term" value="F:DNA-binding transcription factor activity"/>
    <property type="evidence" value="ECO:0007669"/>
    <property type="project" value="UniProtKB-UniRule"/>
</dbReference>
<keyword evidence="2 7" id="KW-0963">Cytoplasm</keyword>
<evidence type="ECO:0000256" key="7">
    <source>
        <dbReference type="HAMAP-Rule" id="MF_01008"/>
    </source>
</evidence>
<evidence type="ECO:0000256" key="1">
    <source>
        <dbReference type="ARBA" id="ARBA00013860"/>
    </source>
</evidence>
<dbReference type="HAMAP" id="MF_01008">
    <property type="entry name" value="MraZ"/>
    <property type="match status" value="1"/>
</dbReference>
<comment type="caution">
    <text evidence="9">The sequence shown here is derived from an EMBL/GenBank/DDBJ whole genome shotgun (WGS) entry which is preliminary data.</text>
</comment>
<evidence type="ECO:0000259" key="8">
    <source>
        <dbReference type="PROSITE" id="PS51740"/>
    </source>
</evidence>
<dbReference type="GO" id="GO:0009295">
    <property type="term" value="C:nucleoid"/>
    <property type="evidence" value="ECO:0007669"/>
    <property type="project" value="UniProtKB-SubCell"/>
</dbReference>
<dbReference type="SUPFAM" id="SSF89447">
    <property type="entry name" value="AbrB/MazE/MraZ-like"/>
    <property type="match status" value="1"/>
</dbReference>
<organism evidence="9 10">
    <name type="scientific">Cereibacter changlensis JA139</name>
    <dbReference type="NCBI Taxonomy" id="1188249"/>
    <lineage>
        <taxon>Bacteria</taxon>
        <taxon>Pseudomonadati</taxon>
        <taxon>Pseudomonadota</taxon>
        <taxon>Alphaproteobacteria</taxon>
        <taxon>Rhodobacterales</taxon>
        <taxon>Paracoccaceae</taxon>
        <taxon>Cereibacter</taxon>
    </lineage>
</organism>
<dbReference type="InterPro" id="IPR007159">
    <property type="entry name" value="SpoVT-AbrB_dom"/>
</dbReference>
<keyword evidence="4 7" id="KW-0805">Transcription regulation</keyword>
<dbReference type="AlphaFoldDB" id="A0A2T4JSH2"/>
<feature type="domain" description="SpoVT-AbrB" evidence="8">
    <location>
        <begin position="92"/>
        <end position="142"/>
    </location>
</feature>
<feature type="domain" description="SpoVT-AbrB" evidence="8">
    <location>
        <begin position="8"/>
        <end position="52"/>
    </location>
</feature>
<dbReference type="NCBIfam" id="NF001476">
    <property type="entry name" value="PRK00326.2-2"/>
    <property type="match status" value="1"/>
</dbReference>
<keyword evidence="10" id="KW-1185">Reference proteome</keyword>
<dbReference type="InterPro" id="IPR003444">
    <property type="entry name" value="MraZ"/>
</dbReference>
<dbReference type="OrthoDB" id="9807753at2"/>
<dbReference type="CDD" id="cd16321">
    <property type="entry name" value="MraZ_C"/>
    <property type="match status" value="1"/>
</dbReference>
<dbReference type="Gene3D" id="3.40.1550.20">
    <property type="entry name" value="Transcriptional regulator MraZ domain"/>
    <property type="match status" value="1"/>
</dbReference>
<evidence type="ECO:0000256" key="2">
    <source>
        <dbReference type="ARBA" id="ARBA00022490"/>
    </source>
</evidence>
<dbReference type="Proteomes" id="UP000241010">
    <property type="component" value="Unassembled WGS sequence"/>
</dbReference>
<evidence type="ECO:0000256" key="4">
    <source>
        <dbReference type="ARBA" id="ARBA00023015"/>
    </source>
</evidence>
<evidence type="ECO:0000313" key="9">
    <source>
        <dbReference type="EMBL" id="PTE20826.1"/>
    </source>
</evidence>
<evidence type="ECO:0000313" key="10">
    <source>
        <dbReference type="Proteomes" id="UP000241010"/>
    </source>
</evidence>
<evidence type="ECO:0000256" key="6">
    <source>
        <dbReference type="ARBA" id="ARBA00023163"/>
    </source>
</evidence>
<accession>A0A2T4JSH2</accession>
<keyword evidence="3" id="KW-0677">Repeat</keyword>